<proteinExistence type="predicted"/>
<feature type="region of interest" description="Disordered" evidence="1">
    <location>
        <begin position="23"/>
        <end position="66"/>
    </location>
</feature>
<dbReference type="EMBL" id="JACVVK020000013">
    <property type="protein sequence ID" value="KAK7504995.1"/>
    <property type="molecule type" value="Genomic_DNA"/>
</dbReference>
<dbReference type="Proteomes" id="UP001519460">
    <property type="component" value="Unassembled WGS sequence"/>
</dbReference>
<sequence length="238" mass="26501">MRVVSSSSDGHFMVRRSSVLIRPPSNSVNYVQQDDTQSSRSGDTPVPPSQSNNSSQMAENNSESAHAGTQTYALEEFCWTVCVLSEHSLCCDFKSSRETTYNYKRPPFPTCPGVALIPRTYPRQNTGCGGAFEAQICPFNVLSAAEREATAQSVLRSVSLYRVHYWLKSSQYRREEMQRHTPACPIHGAREEAFDFTKDTHNTPFRPAPGGSCLGYPGNVTEPQFDSLLNPMYPDTVN</sequence>
<organism evidence="2 3">
    <name type="scientific">Batillaria attramentaria</name>
    <dbReference type="NCBI Taxonomy" id="370345"/>
    <lineage>
        <taxon>Eukaryota</taxon>
        <taxon>Metazoa</taxon>
        <taxon>Spiralia</taxon>
        <taxon>Lophotrochozoa</taxon>
        <taxon>Mollusca</taxon>
        <taxon>Gastropoda</taxon>
        <taxon>Caenogastropoda</taxon>
        <taxon>Sorbeoconcha</taxon>
        <taxon>Cerithioidea</taxon>
        <taxon>Batillariidae</taxon>
        <taxon>Batillaria</taxon>
    </lineage>
</organism>
<name>A0ABD0LZG5_9CAEN</name>
<gene>
    <name evidence="2" type="ORF">BaRGS_00004023</name>
</gene>
<feature type="non-terminal residue" evidence="2">
    <location>
        <position position="238"/>
    </location>
</feature>
<evidence type="ECO:0000256" key="1">
    <source>
        <dbReference type="SAM" id="MobiDB-lite"/>
    </source>
</evidence>
<evidence type="ECO:0000313" key="2">
    <source>
        <dbReference type="EMBL" id="KAK7504995.1"/>
    </source>
</evidence>
<feature type="compositionally biased region" description="Polar residues" evidence="1">
    <location>
        <begin position="57"/>
        <end position="66"/>
    </location>
</feature>
<reference evidence="2 3" key="1">
    <citation type="journal article" date="2023" name="Sci. Data">
        <title>Genome assembly of the Korean intertidal mud-creeper Batillaria attramentaria.</title>
        <authorList>
            <person name="Patra A.K."/>
            <person name="Ho P.T."/>
            <person name="Jun S."/>
            <person name="Lee S.J."/>
            <person name="Kim Y."/>
            <person name="Won Y.J."/>
        </authorList>
    </citation>
    <scope>NUCLEOTIDE SEQUENCE [LARGE SCALE GENOMIC DNA]</scope>
    <source>
        <strain evidence="2">Wonlab-2016</strain>
    </source>
</reference>
<feature type="compositionally biased region" description="Polar residues" evidence="1">
    <location>
        <begin position="24"/>
        <end position="42"/>
    </location>
</feature>
<evidence type="ECO:0000313" key="3">
    <source>
        <dbReference type="Proteomes" id="UP001519460"/>
    </source>
</evidence>
<dbReference type="AlphaFoldDB" id="A0ABD0LZG5"/>
<protein>
    <submittedName>
        <fullName evidence="2">Uncharacterized protein</fullName>
    </submittedName>
</protein>
<comment type="caution">
    <text evidence="2">The sequence shown here is derived from an EMBL/GenBank/DDBJ whole genome shotgun (WGS) entry which is preliminary data.</text>
</comment>
<keyword evidence="3" id="KW-1185">Reference proteome</keyword>
<accession>A0ABD0LZG5</accession>